<keyword evidence="3" id="KW-1185">Reference proteome</keyword>
<sequence length="112" mass="13187">MKHLLRKNSKNFANNGGGKRLSNGAWSTYVPSDEWKNMERERYDPKQGIQESIVQYRLMINDDDFKHMCDYLLAKDAPSFMNDIDERFKEKKFSLIETQSGRIASLDQEFDN</sequence>
<gene>
    <name evidence="2" type="ORF">Tco_1082923</name>
</gene>
<name>A0ABQ5I208_9ASTR</name>
<organism evidence="2 3">
    <name type="scientific">Tanacetum coccineum</name>
    <dbReference type="NCBI Taxonomy" id="301880"/>
    <lineage>
        <taxon>Eukaryota</taxon>
        <taxon>Viridiplantae</taxon>
        <taxon>Streptophyta</taxon>
        <taxon>Embryophyta</taxon>
        <taxon>Tracheophyta</taxon>
        <taxon>Spermatophyta</taxon>
        <taxon>Magnoliopsida</taxon>
        <taxon>eudicotyledons</taxon>
        <taxon>Gunneridae</taxon>
        <taxon>Pentapetalae</taxon>
        <taxon>asterids</taxon>
        <taxon>campanulids</taxon>
        <taxon>Asterales</taxon>
        <taxon>Asteraceae</taxon>
        <taxon>Asteroideae</taxon>
        <taxon>Anthemideae</taxon>
        <taxon>Anthemidinae</taxon>
        <taxon>Tanacetum</taxon>
    </lineage>
</organism>
<proteinExistence type="predicted"/>
<protein>
    <submittedName>
        <fullName evidence="2">Uncharacterized protein</fullName>
    </submittedName>
</protein>
<evidence type="ECO:0000256" key="1">
    <source>
        <dbReference type="SAM" id="MobiDB-lite"/>
    </source>
</evidence>
<evidence type="ECO:0000313" key="3">
    <source>
        <dbReference type="Proteomes" id="UP001151760"/>
    </source>
</evidence>
<reference evidence="2" key="2">
    <citation type="submission" date="2022-01" db="EMBL/GenBank/DDBJ databases">
        <authorList>
            <person name="Yamashiro T."/>
            <person name="Shiraishi A."/>
            <person name="Satake H."/>
            <person name="Nakayama K."/>
        </authorList>
    </citation>
    <scope>NUCLEOTIDE SEQUENCE</scope>
</reference>
<comment type="caution">
    <text evidence="2">The sequence shown here is derived from an EMBL/GenBank/DDBJ whole genome shotgun (WGS) entry which is preliminary data.</text>
</comment>
<reference evidence="2" key="1">
    <citation type="journal article" date="2022" name="Int. J. Mol. Sci.">
        <title>Draft Genome of Tanacetum Coccineum: Genomic Comparison of Closely Related Tanacetum-Family Plants.</title>
        <authorList>
            <person name="Yamashiro T."/>
            <person name="Shiraishi A."/>
            <person name="Nakayama K."/>
            <person name="Satake H."/>
        </authorList>
    </citation>
    <scope>NUCLEOTIDE SEQUENCE</scope>
</reference>
<accession>A0ABQ5I208</accession>
<dbReference type="Proteomes" id="UP001151760">
    <property type="component" value="Unassembled WGS sequence"/>
</dbReference>
<dbReference type="EMBL" id="BQNB010020262">
    <property type="protein sequence ID" value="GJT94078.1"/>
    <property type="molecule type" value="Genomic_DNA"/>
</dbReference>
<feature type="region of interest" description="Disordered" evidence="1">
    <location>
        <begin position="1"/>
        <end position="25"/>
    </location>
</feature>
<evidence type="ECO:0000313" key="2">
    <source>
        <dbReference type="EMBL" id="GJT94078.1"/>
    </source>
</evidence>